<evidence type="ECO:0000259" key="3">
    <source>
        <dbReference type="Pfam" id="PF13505"/>
    </source>
</evidence>
<accession>A0A853JCK0</accession>
<protein>
    <submittedName>
        <fullName evidence="4">Porin family protein</fullName>
    </submittedName>
</protein>
<name>A0A853JCK0_9GAMM</name>
<evidence type="ECO:0000313" key="5">
    <source>
        <dbReference type="Proteomes" id="UP000578091"/>
    </source>
</evidence>
<feature type="chain" id="PRO_5032638940" evidence="2">
    <location>
        <begin position="23"/>
        <end position="186"/>
    </location>
</feature>
<dbReference type="Proteomes" id="UP000578091">
    <property type="component" value="Unassembled WGS sequence"/>
</dbReference>
<dbReference type="InterPro" id="IPR011250">
    <property type="entry name" value="OMP/PagP_B-barrel"/>
</dbReference>
<gene>
    <name evidence="4" type="ORF">H0E84_08750</name>
</gene>
<evidence type="ECO:0000313" key="4">
    <source>
        <dbReference type="EMBL" id="NZA26474.1"/>
    </source>
</evidence>
<dbReference type="InterPro" id="IPR027385">
    <property type="entry name" value="Beta-barrel_OMP"/>
</dbReference>
<keyword evidence="5" id="KW-1185">Reference proteome</keyword>
<evidence type="ECO:0000256" key="1">
    <source>
        <dbReference type="ARBA" id="ARBA00022729"/>
    </source>
</evidence>
<comment type="caution">
    <text evidence="4">The sequence shown here is derived from an EMBL/GenBank/DDBJ whole genome shotgun (WGS) entry which is preliminary data.</text>
</comment>
<dbReference type="SUPFAM" id="SSF56925">
    <property type="entry name" value="OMPA-like"/>
    <property type="match status" value="1"/>
</dbReference>
<dbReference type="EMBL" id="JACCKA010000055">
    <property type="protein sequence ID" value="NZA26474.1"/>
    <property type="molecule type" value="Genomic_DNA"/>
</dbReference>
<feature type="signal peptide" evidence="2">
    <location>
        <begin position="1"/>
        <end position="22"/>
    </location>
</feature>
<dbReference type="RefSeq" id="WP_180678266.1">
    <property type="nucleotide sequence ID" value="NZ_JACCKA010000055.1"/>
</dbReference>
<reference evidence="4 5" key="1">
    <citation type="submission" date="2020-07" db="EMBL/GenBank/DDBJ databases">
        <title>Luteimonas sp. SJ-92.</title>
        <authorList>
            <person name="Huang X.-X."/>
            <person name="Xu L."/>
            <person name="Sun J.-Q."/>
        </authorList>
    </citation>
    <scope>NUCLEOTIDE SEQUENCE [LARGE SCALE GENOMIC DNA]</scope>
    <source>
        <strain evidence="4 5">SJ-92</strain>
    </source>
</reference>
<proteinExistence type="predicted"/>
<dbReference type="AlphaFoldDB" id="A0A853JCK0"/>
<dbReference type="Gene3D" id="2.40.160.20">
    <property type="match status" value="1"/>
</dbReference>
<dbReference type="Pfam" id="PF13505">
    <property type="entry name" value="OMP_b-brl"/>
    <property type="match status" value="1"/>
</dbReference>
<organism evidence="4 5">
    <name type="scientific">Luteimonas salinisoli</name>
    <dbReference type="NCBI Taxonomy" id="2752307"/>
    <lineage>
        <taxon>Bacteria</taxon>
        <taxon>Pseudomonadati</taxon>
        <taxon>Pseudomonadota</taxon>
        <taxon>Gammaproteobacteria</taxon>
        <taxon>Lysobacterales</taxon>
        <taxon>Lysobacteraceae</taxon>
        <taxon>Luteimonas</taxon>
    </lineage>
</organism>
<sequence>MKNTLMLACTLVLATLSGTAFAQDAAGGFIRGEIGRSDIDLEVDGFGSASEDDTSATFGGGYWFNEYVAIEGHIGSLYNTEVEDDVELDLITLGVGVALKKSFGGAHTGFFIGGRAGVARITAQVREDDFDVIDDESDVKPYFGASAGYDFSQRFGLSLNWDRRQADFDGVDVDIDTIAIGGEFRF</sequence>
<feature type="domain" description="Outer membrane protein beta-barrel" evidence="3">
    <location>
        <begin position="10"/>
        <end position="186"/>
    </location>
</feature>
<keyword evidence="1 2" id="KW-0732">Signal</keyword>
<evidence type="ECO:0000256" key="2">
    <source>
        <dbReference type="SAM" id="SignalP"/>
    </source>
</evidence>